<organism evidence="5 6">
    <name type="scientific">Paramuricea clavata</name>
    <name type="common">Red gorgonian</name>
    <name type="synonym">Violescent sea-whip</name>
    <dbReference type="NCBI Taxonomy" id="317549"/>
    <lineage>
        <taxon>Eukaryota</taxon>
        <taxon>Metazoa</taxon>
        <taxon>Cnidaria</taxon>
        <taxon>Anthozoa</taxon>
        <taxon>Octocorallia</taxon>
        <taxon>Malacalcyonacea</taxon>
        <taxon>Plexauridae</taxon>
        <taxon>Paramuricea</taxon>
    </lineage>
</organism>
<dbReference type="GO" id="GO:0004930">
    <property type="term" value="F:G protein-coupled receptor activity"/>
    <property type="evidence" value="ECO:0007669"/>
    <property type="project" value="InterPro"/>
</dbReference>
<sequence length="277" mass="30635">MTIVVFSSRFLYLPPTPAYSETVAEIFCLTIWSGAFCFILGYISIFTCVSLTIERWIAVVKPNTYRSVKPKHAVVAVILAWICGIAVNATTFFRLKYDPDKITCRWTPLPFAAKEAPWIHLTVQSIIPFTTMVVLYTHIYFRMKNLPQISSNSNSQLRKVTVVAVLACSALIIGWLPGQVTFMLPKFGYLHPNGIIHTSCVMITFFNSCVNPALYGMYSPRFRAEYKVVFNKAFGLCASSNSSAVLPAHESADVLPLPLVSINGSSADGSSAVRSLP</sequence>
<evidence type="ECO:0000256" key="1">
    <source>
        <dbReference type="ARBA" id="ARBA00004370"/>
    </source>
</evidence>
<evidence type="ECO:0000256" key="3">
    <source>
        <dbReference type="ARBA" id="ARBA00022989"/>
    </source>
</evidence>
<keyword evidence="2" id="KW-0812">Transmembrane</keyword>
<keyword evidence="4" id="KW-0472">Membrane</keyword>
<protein>
    <submittedName>
        <fullName evidence="5">Melatonin receptor type 1A-like</fullName>
    </submittedName>
</protein>
<proteinExistence type="predicted"/>
<dbReference type="EMBL" id="CACRXK020003540">
    <property type="protein sequence ID" value="CAB3999215.1"/>
    <property type="molecule type" value="Genomic_DNA"/>
</dbReference>
<dbReference type="PANTHER" id="PTHR45698">
    <property type="entry name" value="TRACE AMINE-ASSOCIATED RECEPTOR 19N-RELATED"/>
    <property type="match status" value="1"/>
</dbReference>
<evidence type="ECO:0000313" key="6">
    <source>
        <dbReference type="Proteomes" id="UP001152795"/>
    </source>
</evidence>
<dbReference type="PRINTS" id="PR00237">
    <property type="entry name" value="GPCRRHODOPSN"/>
</dbReference>
<keyword evidence="6" id="KW-1185">Reference proteome</keyword>
<evidence type="ECO:0000313" key="5">
    <source>
        <dbReference type="EMBL" id="CAB3999215.1"/>
    </source>
</evidence>
<dbReference type="InterPro" id="IPR017452">
    <property type="entry name" value="GPCR_Rhodpsn_7TM"/>
</dbReference>
<keyword evidence="5" id="KW-0675">Receptor</keyword>
<dbReference type="Proteomes" id="UP001152795">
    <property type="component" value="Unassembled WGS sequence"/>
</dbReference>
<dbReference type="PANTHER" id="PTHR45698:SF1">
    <property type="entry name" value="TRACE AMINE-ASSOCIATED RECEPTOR 13C-LIKE"/>
    <property type="match status" value="1"/>
</dbReference>
<dbReference type="InterPro" id="IPR000276">
    <property type="entry name" value="GPCR_Rhodpsn"/>
</dbReference>
<name>A0A6S7H0X1_PARCT</name>
<gene>
    <name evidence="5" type="ORF">PACLA_8A086597</name>
</gene>
<dbReference type="SUPFAM" id="SSF81321">
    <property type="entry name" value="Family A G protein-coupled receptor-like"/>
    <property type="match status" value="1"/>
</dbReference>
<dbReference type="PROSITE" id="PS50262">
    <property type="entry name" value="G_PROTEIN_RECEP_F1_2"/>
    <property type="match status" value="1"/>
</dbReference>
<reference evidence="5" key="1">
    <citation type="submission" date="2020-04" db="EMBL/GenBank/DDBJ databases">
        <authorList>
            <person name="Alioto T."/>
            <person name="Alioto T."/>
            <person name="Gomez Garrido J."/>
        </authorList>
    </citation>
    <scope>NUCLEOTIDE SEQUENCE</scope>
    <source>
        <strain evidence="5">A484AB</strain>
    </source>
</reference>
<comment type="caution">
    <text evidence="5">The sequence shown here is derived from an EMBL/GenBank/DDBJ whole genome shotgun (WGS) entry which is preliminary data.</text>
</comment>
<keyword evidence="3" id="KW-1133">Transmembrane helix</keyword>
<dbReference type="GO" id="GO:0016020">
    <property type="term" value="C:membrane"/>
    <property type="evidence" value="ECO:0007669"/>
    <property type="project" value="UniProtKB-SubCell"/>
</dbReference>
<evidence type="ECO:0000256" key="4">
    <source>
        <dbReference type="ARBA" id="ARBA00023136"/>
    </source>
</evidence>
<dbReference type="OrthoDB" id="5965632at2759"/>
<dbReference type="CDD" id="cd00637">
    <property type="entry name" value="7tm_classA_rhodopsin-like"/>
    <property type="match status" value="1"/>
</dbReference>
<accession>A0A6S7H0X1</accession>
<dbReference type="Gene3D" id="1.20.1070.10">
    <property type="entry name" value="Rhodopsin 7-helix transmembrane proteins"/>
    <property type="match status" value="1"/>
</dbReference>
<comment type="subcellular location">
    <subcellularLocation>
        <location evidence="1">Membrane</location>
    </subcellularLocation>
</comment>
<evidence type="ECO:0000256" key="2">
    <source>
        <dbReference type="ARBA" id="ARBA00022692"/>
    </source>
</evidence>
<dbReference type="AlphaFoldDB" id="A0A6S7H0X1"/>
<dbReference type="Pfam" id="PF00001">
    <property type="entry name" value="7tm_1"/>
    <property type="match status" value="1"/>
</dbReference>